<comment type="caution">
    <text evidence="1">The sequence shown here is derived from an EMBL/GenBank/DDBJ whole genome shotgun (WGS) entry which is preliminary data.</text>
</comment>
<evidence type="ECO:0000313" key="2">
    <source>
        <dbReference type="Proteomes" id="UP001501433"/>
    </source>
</evidence>
<evidence type="ECO:0008006" key="3">
    <source>
        <dbReference type="Google" id="ProtNLM"/>
    </source>
</evidence>
<proteinExistence type="predicted"/>
<evidence type="ECO:0000313" key="1">
    <source>
        <dbReference type="EMBL" id="GAA4801034.1"/>
    </source>
</evidence>
<keyword evidence="2" id="KW-1185">Reference proteome</keyword>
<protein>
    <recommendedName>
        <fullName evidence="3">DUF4468 domain-containing protein</fullName>
    </recommendedName>
</protein>
<dbReference type="Proteomes" id="UP001501433">
    <property type="component" value="Unassembled WGS sequence"/>
</dbReference>
<gene>
    <name evidence="1" type="ORF">GCM10023330_03490</name>
</gene>
<sequence>MKKFILFLTISCSVSIFSQNKSDKFNFDKDGLKPEKIFVDVQGMDKNEMLEKAKDWVKEKTGKSDEIKDDETEKGKKSKKLKFEGFTHNAICFTEASEFNCHDVEFTISIKFEDDGFSFEPKKLSYQTSSKNKKTSLNFKSSDFHSNNGNLKVDYSKVPSQIESLFNGLSKSLFNYLIDKEQEDEW</sequence>
<dbReference type="EMBL" id="BAABJW010000001">
    <property type="protein sequence ID" value="GAA4801034.1"/>
    <property type="molecule type" value="Genomic_DNA"/>
</dbReference>
<name>A0ABP9BVE5_9FLAO</name>
<dbReference type="RefSeq" id="WP_345275214.1">
    <property type="nucleotide sequence ID" value="NZ_BAABJW010000001.1"/>
</dbReference>
<organism evidence="1 2">
    <name type="scientific">Litoribaculum gwangyangense</name>
    <dbReference type="NCBI Taxonomy" id="1130722"/>
    <lineage>
        <taxon>Bacteria</taxon>
        <taxon>Pseudomonadati</taxon>
        <taxon>Bacteroidota</taxon>
        <taxon>Flavobacteriia</taxon>
        <taxon>Flavobacteriales</taxon>
        <taxon>Flavobacteriaceae</taxon>
        <taxon>Litoribaculum</taxon>
    </lineage>
</organism>
<reference evidence="2" key="1">
    <citation type="journal article" date="2019" name="Int. J. Syst. Evol. Microbiol.">
        <title>The Global Catalogue of Microorganisms (GCM) 10K type strain sequencing project: providing services to taxonomists for standard genome sequencing and annotation.</title>
        <authorList>
            <consortium name="The Broad Institute Genomics Platform"/>
            <consortium name="The Broad Institute Genome Sequencing Center for Infectious Disease"/>
            <person name="Wu L."/>
            <person name="Ma J."/>
        </authorList>
    </citation>
    <scope>NUCLEOTIDE SEQUENCE [LARGE SCALE GENOMIC DNA]</scope>
    <source>
        <strain evidence="2">JCM 18325</strain>
    </source>
</reference>
<dbReference type="Gene3D" id="3.30.530.80">
    <property type="match status" value="1"/>
</dbReference>
<accession>A0ABP9BVE5</accession>